<evidence type="ECO:0000256" key="1">
    <source>
        <dbReference type="ARBA" id="ARBA00022723"/>
    </source>
</evidence>
<comment type="caution">
    <text evidence="6">The sequence shown here is derived from an EMBL/GenBank/DDBJ whole genome shotgun (WGS) entry which is preliminary data.</text>
</comment>
<keyword evidence="3" id="KW-0732">Signal</keyword>
<dbReference type="Pfam" id="PF00264">
    <property type="entry name" value="Tyrosinase"/>
    <property type="match status" value="1"/>
</dbReference>
<dbReference type="GO" id="GO:0016491">
    <property type="term" value="F:oxidoreductase activity"/>
    <property type="evidence" value="ECO:0007669"/>
    <property type="project" value="InterPro"/>
</dbReference>
<name>A0AAE0M702_9PEZI</name>
<dbReference type="InterPro" id="IPR002227">
    <property type="entry name" value="Tyrosinase_Cu-bd"/>
</dbReference>
<feature type="signal peptide" evidence="3">
    <location>
        <begin position="1"/>
        <end position="17"/>
    </location>
</feature>
<keyword evidence="1" id="KW-0479">Metal-binding</keyword>
<evidence type="ECO:0000259" key="4">
    <source>
        <dbReference type="PROSITE" id="PS00497"/>
    </source>
</evidence>
<dbReference type="SUPFAM" id="SSF48056">
    <property type="entry name" value="Di-copper centre-containing domain"/>
    <property type="match status" value="1"/>
</dbReference>
<evidence type="ECO:0000313" key="6">
    <source>
        <dbReference type="EMBL" id="KAK3321305.1"/>
    </source>
</evidence>
<gene>
    <name evidence="6" type="ORF">B0T19DRAFT_432042</name>
</gene>
<dbReference type="PROSITE" id="PS00497">
    <property type="entry name" value="TYROSINASE_1"/>
    <property type="match status" value="1"/>
</dbReference>
<dbReference type="EMBL" id="JAUEPO010000005">
    <property type="protein sequence ID" value="KAK3321305.1"/>
    <property type="molecule type" value="Genomic_DNA"/>
</dbReference>
<keyword evidence="7" id="KW-1185">Reference proteome</keyword>
<evidence type="ECO:0000259" key="5">
    <source>
        <dbReference type="PROSITE" id="PS00498"/>
    </source>
</evidence>
<evidence type="ECO:0000313" key="7">
    <source>
        <dbReference type="Proteomes" id="UP001286456"/>
    </source>
</evidence>
<reference evidence="6" key="2">
    <citation type="submission" date="2023-06" db="EMBL/GenBank/DDBJ databases">
        <authorList>
            <consortium name="Lawrence Berkeley National Laboratory"/>
            <person name="Haridas S."/>
            <person name="Hensen N."/>
            <person name="Bonometti L."/>
            <person name="Westerberg I."/>
            <person name="Brannstrom I.O."/>
            <person name="Guillou S."/>
            <person name="Cros-Aarteil S."/>
            <person name="Calhoun S."/>
            <person name="Kuo A."/>
            <person name="Mondo S."/>
            <person name="Pangilinan J."/>
            <person name="Riley R."/>
            <person name="Labutti K."/>
            <person name="Andreopoulos B."/>
            <person name="Lipzen A."/>
            <person name="Chen C."/>
            <person name="Yanf M."/>
            <person name="Daum C."/>
            <person name="Ng V."/>
            <person name="Clum A."/>
            <person name="Steindorff A."/>
            <person name="Ohm R."/>
            <person name="Martin F."/>
            <person name="Silar P."/>
            <person name="Natvig D."/>
            <person name="Lalanne C."/>
            <person name="Gautier V."/>
            <person name="Ament-Velasquez S.L."/>
            <person name="Kruys A."/>
            <person name="Hutchinson M.I."/>
            <person name="Powell A.J."/>
            <person name="Barry K."/>
            <person name="Miller A.N."/>
            <person name="Grigoriev I.V."/>
            <person name="Debuchy R."/>
            <person name="Gladieux P."/>
            <person name="Thoren M.H."/>
            <person name="Johannesson H."/>
        </authorList>
    </citation>
    <scope>NUCLEOTIDE SEQUENCE</scope>
    <source>
        <strain evidence="6">SMH4131-1</strain>
    </source>
</reference>
<protein>
    <recommendedName>
        <fullName evidence="4 5">Tyrosinase copper-binding domain-containing protein</fullName>
    </recommendedName>
</protein>
<sequence>MHVQSLVTSALVVLAQGASTFALPAASVAAGKESESAAAHLESRSLNFDFSVYSAPQTCTNPIVRKEWRTLNPLEKLSFLAAVMCLQIVPAKTGNVYAGAKARYDDYQALHIRMTDYVHFNGIFIPWHRYMLHMFETDLRNVCGYQGGIPYWDWTLDATSEANVLKSPIFDSFLGFGGNGPYIADTSGFPAEWKTNVPIPGRQGGGCITTGPFAWRQIPMGPANHTDYTPHCLRRDISPWLITQKGNASMLEFVMNATDFWDLDHRSEGLQLNVQGMTIHAAGHIGVGGEIGEMANTYSSPGDPLFWVHHSMIDRVWDSWQRKDFANRKTDIGGPDTMWAYPYNYFGDIPYQNITLNSDLIYPQMANSIKISQVMDTKGGPLCYTYDKSA</sequence>
<dbReference type="InterPro" id="IPR008922">
    <property type="entry name" value="Di-copper_centre_dom_sf"/>
</dbReference>
<dbReference type="PANTHER" id="PTHR11474:SF126">
    <property type="entry name" value="TYROSINASE-LIKE PROTEIN TYR-1-RELATED"/>
    <property type="match status" value="1"/>
</dbReference>
<dbReference type="Gene3D" id="1.10.1280.10">
    <property type="entry name" value="Di-copper center containing domain from catechol oxidase"/>
    <property type="match status" value="1"/>
</dbReference>
<feature type="domain" description="Tyrosinase copper-binding" evidence="5">
    <location>
        <begin position="303"/>
        <end position="314"/>
    </location>
</feature>
<keyword evidence="2" id="KW-0186">Copper</keyword>
<dbReference type="PANTHER" id="PTHR11474">
    <property type="entry name" value="TYROSINASE FAMILY MEMBER"/>
    <property type="match status" value="1"/>
</dbReference>
<evidence type="ECO:0000256" key="2">
    <source>
        <dbReference type="ARBA" id="ARBA00023008"/>
    </source>
</evidence>
<feature type="chain" id="PRO_5042258850" description="Tyrosinase copper-binding domain-containing protein" evidence="3">
    <location>
        <begin position="18"/>
        <end position="390"/>
    </location>
</feature>
<dbReference type="AlphaFoldDB" id="A0AAE0M702"/>
<reference evidence="6" key="1">
    <citation type="journal article" date="2023" name="Mol. Phylogenet. Evol.">
        <title>Genome-scale phylogeny and comparative genomics of the fungal order Sordariales.</title>
        <authorList>
            <person name="Hensen N."/>
            <person name="Bonometti L."/>
            <person name="Westerberg I."/>
            <person name="Brannstrom I.O."/>
            <person name="Guillou S."/>
            <person name="Cros-Aarteil S."/>
            <person name="Calhoun S."/>
            <person name="Haridas S."/>
            <person name="Kuo A."/>
            <person name="Mondo S."/>
            <person name="Pangilinan J."/>
            <person name="Riley R."/>
            <person name="LaButti K."/>
            <person name="Andreopoulos B."/>
            <person name="Lipzen A."/>
            <person name="Chen C."/>
            <person name="Yan M."/>
            <person name="Daum C."/>
            <person name="Ng V."/>
            <person name="Clum A."/>
            <person name="Steindorff A."/>
            <person name="Ohm R.A."/>
            <person name="Martin F."/>
            <person name="Silar P."/>
            <person name="Natvig D.O."/>
            <person name="Lalanne C."/>
            <person name="Gautier V."/>
            <person name="Ament-Velasquez S.L."/>
            <person name="Kruys A."/>
            <person name="Hutchinson M.I."/>
            <person name="Powell A.J."/>
            <person name="Barry K."/>
            <person name="Miller A.N."/>
            <person name="Grigoriev I.V."/>
            <person name="Debuchy R."/>
            <person name="Gladieux P."/>
            <person name="Hiltunen Thoren M."/>
            <person name="Johannesson H."/>
        </authorList>
    </citation>
    <scope>NUCLEOTIDE SEQUENCE</scope>
    <source>
        <strain evidence="6">SMH4131-1</strain>
    </source>
</reference>
<dbReference type="GO" id="GO:0046872">
    <property type="term" value="F:metal ion binding"/>
    <property type="evidence" value="ECO:0007669"/>
    <property type="project" value="UniProtKB-KW"/>
</dbReference>
<organism evidence="6 7">
    <name type="scientific">Cercophora scortea</name>
    <dbReference type="NCBI Taxonomy" id="314031"/>
    <lineage>
        <taxon>Eukaryota</taxon>
        <taxon>Fungi</taxon>
        <taxon>Dikarya</taxon>
        <taxon>Ascomycota</taxon>
        <taxon>Pezizomycotina</taxon>
        <taxon>Sordariomycetes</taxon>
        <taxon>Sordariomycetidae</taxon>
        <taxon>Sordariales</taxon>
        <taxon>Lasiosphaeriaceae</taxon>
        <taxon>Cercophora</taxon>
    </lineage>
</organism>
<feature type="domain" description="Tyrosinase copper-binding" evidence="4">
    <location>
        <begin position="119"/>
        <end position="136"/>
    </location>
</feature>
<evidence type="ECO:0000256" key="3">
    <source>
        <dbReference type="SAM" id="SignalP"/>
    </source>
</evidence>
<proteinExistence type="predicted"/>
<dbReference type="PROSITE" id="PS00498">
    <property type="entry name" value="TYROSINASE_2"/>
    <property type="match status" value="1"/>
</dbReference>
<accession>A0AAE0M702</accession>
<dbReference type="PRINTS" id="PR00092">
    <property type="entry name" value="TYROSINASE"/>
</dbReference>
<dbReference type="Proteomes" id="UP001286456">
    <property type="component" value="Unassembled WGS sequence"/>
</dbReference>
<dbReference type="InterPro" id="IPR050316">
    <property type="entry name" value="Tyrosinase/Hemocyanin"/>
</dbReference>